<comment type="caution">
    <text evidence="2">The sequence shown here is derived from an EMBL/GenBank/DDBJ whole genome shotgun (WGS) entry which is preliminary data.</text>
</comment>
<dbReference type="OrthoDB" id="3919091at2759"/>
<feature type="compositionally biased region" description="Basic residues" evidence="1">
    <location>
        <begin position="457"/>
        <end position="467"/>
    </location>
</feature>
<reference evidence="2" key="2">
    <citation type="submission" date="2021-08" db="EMBL/GenBank/DDBJ databases">
        <authorList>
            <person name="Gostincar C."/>
            <person name="Sun X."/>
            <person name="Song Z."/>
            <person name="Gunde-Cimerman N."/>
        </authorList>
    </citation>
    <scope>NUCLEOTIDE SEQUENCE</scope>
    <source>
        <strain evidence="2">EXF-8016</strain>
    </source>
</reference>
<feature type="region of interest" description="Disordered" evidence="1">
    <location>
        <begin position="543"/>
        <end position="623"/>
    </location>
</feature>
<feature type="compositionally biased region" description="Polar residues" evidence="1">
    <location>
        <begin position="610"/>
        <end position="623"/>
    </location>
</feature>
<feature type="region of interest" description="Disordered" evidence="1">
    <location>
        <begin position="183"/>
        <end position="205"/>
    </location>
</feature>
<name>A0A9P8GMI5_AURME</name>
<feature type="compositionally biased region" description="Basic and acidic residues" evidence="1">
    <location>
        <begin position="105"/>
        <end position="124"/>
    </location>
</feature>
<feature type="compositionally biased region" description="Polar residues" evidence="1">
    <location>
        <begin position="260"/>
        <end position="276"/>
    </location>
</feature>
<reference evidence="2" key="1">
    <citation type="journal article" date="2021" name="J Fungi (Basel)">
        <title>Virulence traits and population genomics of the black yeast Aureobasidium melanogenum.</title>
        <authorList>
            <person name="Cernosa A."/>
            <person name="Sun X."/>
            <person name="Gostincar C."/>
            <person name="Fang C."/>
            <person name="Gunde-Cimerman N."/>
            <person name="Song Z."/>
        </authorList>
    </citation>
    <scope>NUCLEOTIDE SEQUENCE</scope>
    <source>
        <strain evidence="2">EXF-8016</strain>
    </source>
</reference>
<accession>A0A9P8GMI5</accession>
<feature type="region of interest" description="Disordered" evidence="1">
    <location>
        <begin position="318"/>
        <end position="366"/>
    </location>
</feature>
<feature type="region of interest" description="Disordered" evidence="1">
    <location>
        <begin position="105"/>
        <end position="166"/>
    </location>
</feature>
<feature type="non-terminal residue" evidence="2">
    <location>
        <position position="1"/>
    </location>
</feature>
<feature type="compositionally biased region" description="Polar residues" evidence="1">
    <location>
        <begin position="505"/>
        <end position="528"/>
    </location>
</feature>
<dbReference type="Proteomes" id="UP000767238">
    <property type="component" value="Unassembled WGS sequence"/>
</dbReference>
<feature type="region of interest" description="Disordered" evidence="1">
    <location>
        <begin position="439"/>
        <end position="489"/>
    </location>
</feature>
<dbReference type="EMBL" id="JAHFYH010000014">
    <property type="protein sequence ID" value="KAH0225536.1"/>
    <property type="molecule type" value="Genomic_DNA"/>
</dbReference>
<proteinExistence type="predicted"/>
<gene>
    <name evidence="2" type="ORF">KCV03_g2912</name>
</gene>
<organism evidence="2 3">
    <name type="scientific">Aureobasidium melanogenum</name>
    <name type="common">Aureobasidium pullulans var. melanogenum</name>
    <dbReference type="NCBI Taxonomy" id="46634"/>
    <lineage>
        <taxon>Eukaryota</taxon>
        <taxon>Fungi</taxon>
        <taxon>Dikarya</taxon>
        <taxon>Ascomycota</taxon>
        <taxon>Pezizomycotina</taxon>
        <taxon>Dothideomycetes</taxon>
        <taxon>Dothideomycetidae</taxon>
        <taxon>Dothideales</taxon>
        <taxon>Saccotheciaceae</taxon>
        <taxon>Aureobasidium</taxon>
    </lineage>
</organism>
<feature type="compositionally biased region" description="Polar residues" evidence="1">
    <location>
        <begin position="323"/>
        <end position="353"/>
    </location>
</feature>
<dbReference type="AlphaFoldDB" id="A0A9P8GMI5"/>
<feature type="region of interest" description="Disordered" evidence="1">
    <location>
        <begin position="504"/>
        <end position="528"/>
    </location>
</feature>
<evidence type="ECO:0000313" key="3">
    <source>
        <dbReference type="Proteomes" id="UP000767238"/>
    </source>
</evidence>
<feature type="region of interest" description="Disordered" evidence="1">
    <location>
        <begin position="232"/>
        <end position="276"/>
    </location>
</feature>
<evidence type="ECO:0000313" key="2">
    <source>
        <dbReference type="EMBL" id="KAH0225536.1"/>
    </source>
</evidence>
<sequence length="623" mass="69707">MDDPAFTLLQLQENLQFLRTQFGAHVLSCVTHDSDGQPYWTYVLLTYDNYGNVQEYHEPCEGRAEWTNRPLEALKQLHLRVAGFVTKRLVHDCYPHLRTLARQRYDEEVEDHSSRADDYIDQVRRGSQAGASSSTSRFTSDRLVSDPPSYRTYDLNPSRPSHETFSSGIRAELRERQGFEHGRTIQPQQLGPAHFPQPSPALDSETWSARDANTQVYSSASVERSANHVANLQENDALPHPARVRLPQTQVRGAEEGVRSSASETTDSARQSSHVNPSTLALHQEAQPYFGARSNLSAITTQADNAIGGSRAARAQLSRSARNVSSTPPWISNMRNLRVPSSTNARPPVSTSALPEPLRSHPPQSRTSFAVMMDQDTLTEFDEFRRRSYTQQHRNLDTLSRIEQEAAEFLHQDAAAVSIEENALASLAAQLGIRLPESAFSSSPASDETVTAYERPQRRRRMTQRRYRGSEMEDRLPPPAPSPPLNTYYPANIPVYPPTLVTARSEPSMQRASNRVSSGNASMGRNVSFGQGSVASVVRRVPSHDDEHLDFSSSDEEESSDNGNGRRRRGTRRSSAQLQQSEGEQHLEAPPTFNTRARNTLKEMRRKVSDTINSSGKRFTSMP</sequence>
<evidence type="ECO:0000256" key="1">
    <source>
        <dbReference type="SAM" id="MobiDB-lite"/>
    </source>
</evidence>
<protein>
    <submittedName>
        <fullName evidence="2">Uncharacterized protein</fullName>
    </submittedName>
</protein>
<feature type="compositionally biased region" description="Polar residues" evidence="1">
    <location>
        <begin position="129"/>
        <end position="138"/>
    </location>
</feature>
<feature type="compositionally biased region" description="Basic and acidic residues" evidence="1">
    <location>
        <begin position="600"/>
        <end position="609"/>
    </location>
</feature>
<feature type="compositionally biased region" description="Polar residues" evidence="1">
    <location>
        <begin position="439"/>
        <end position="449"/>
    </location>
</feature>